<organism evidence="13 14">
    <name type="scientific">Edaphobacter acidisoli</name>
    <dbReference type="NCBI Taxonomy" id="2040573"/>
    <lineage>
        <taxon>Bacteria</taxon>
        <taxon>Pseudomonadati</taxon>
        <taxon>Acidobacteriota</taxon>
        <taxon>Terriglobia</taxon>
        <taxon>Terriglobales</taxon>
        <taxon>Acidobacteriaceae</taxon>
        <taxon>Edaphobacter</taxon>
    </lineage>
</organism>
<dbReference type="SUPFAM" id="SSF53756">
    <property type="entry name" value="UDP-Glycosyltransferase/glycogen phosphorylase"/>
    <property type="match status" value="1"/>
</dbReference>
<evidence type="ECO:0000256" key="9">
    <source>
        <dbReference type="ARBA" id="ARBA00044041"/>
    </source>
</evidence>
<dbReference type="InterPro" id="IPR011908">
    <property type="entry name" value="LipoPS_heptosylTferase-I"/>
</dbReference>
<dbReference type="Proteomes" id="UP000648801">
    <property type="component" value="Unassembled WGS sequence"/>
</dbReference>
<dbReference type="GO" id="GO:0009244">
    <property type="term" value="P:lipopolysaccharide core region biosynthetic process"/>
    <property type="evidence" value="ECO:0007669"/>
    <property type="project" value="InterPro"/>
</dbReference>
<keyword evidence="4" id="KW-0997">Cell inner membrane</keyword>
<dbReference type="EC" id="2.4.99.23" evidence="9"/>
<keyword evidence="7" id="KW-0448">Lipopolysaccharide biosynthesis</keyword>
<evidence type="ECO:0000256" key="1">
    <source>
        <dbReference type="ARBA" id="ARBA00004515"/>
    </source>
</evidence>
<dbReference type="GO" id="GO:0008713">
    <property type="term" value="F:ADP-heptose-lipopolysaccharide heptosyltransferase activity"/>
    <property type="evidence" value="ECO:0007669"/>
    <property type="project" value="TreeGrafter"/>
</dbReference>
<evidence type="ECO:0000256" key="11">
    <source>
        <dbReference type="ARBA" id="ARBA00044330"/>
    </source>
</evidence>
<evidence type="ECO:0000256" key="10">
    <source>
        <dbReference type="ARBA" id="ARBA00044190"/>
    </source>
</evidence>
<dbReference type="NCBIfam" id="TIGR02193">
    <property type="entry name" value="heptsyl_trn_I"/>
    <property type="match status" value="1"/>
</dbReference>
<comment type="catalytic activity">
    <reaction evidence="12">
        <text>an alpha-Kdo-(2-&gt;4)-alpha-Kdo-(2-&gt;6)-lipid A + ADP-L-glycero-beta-D-manno-heptose = an L-alpha-D-Hep-(1-&gt;5)-[alpha-Kdo-(2-&gt;4)]-alpha-Kdo-(2-&gt;6)-lipid A + ADP + H(+)</text>
        <dbReference type="Rhea" id="RHEA:74067"/>
        <dbReference type="ChEBI" id="CHEBI:15378"/>
        <dbReference type="ChEBI" id="CHEBI:61506"/>
        <dbReference type="ChEBI" id="CHEBI:176431"/>
        <dbReference type="ChEBI" id="CHEBI:193068"/>
        <dbReference type="ChEBI" id="CHEBI:456216"/>
        <dbReference type="EC" id="2.4.99.23"/>
    </reaction>
</comment>
<dbReference type="InterPro" id="IPR051199">
    <property type="entry name" value="LPS_LOS_Heptosyltrfase"/>
</dbReference>
<evidence type="ECO:0000313" key="14">
    <source>
        <dbReference type="Proteomes" id="UP000648801"/>
    </source>
</evidence>
<evidence type="ECO:0000313" key="13">
    <source>
        <dbReference type="EMBL" id="GGA75548.1"/>
    </source>
</evidence>
<protein>
    <recommendedName>
        <fullName evidence="10">Lipopolysaccharide heptosyltransferase 1</fullName>
        <ecNumber evidence="9">2.4.99.23</ecNumber>
    </recommendedName>
    <alternativeName>
        <fullName evidence="11">ADP-heptose:lipopolysaccharide heptosyltransferase I</fullName>
    </alternativeName>
</protein>
<dbReference type="RefSeq" id="WP_229669025.1">
    <property type="nucleotide sequence ID" value="NZ_BMJB01000002.1"/>
</dbReference>
<evidence type="ECO:0000256" key="3">
    <source>
        <dbReference type="ARBA" id="ARBA00022475"/>
    </source>
</evidence>
<dbReference type="Pfam" id="PF01075">
    <property type="entry name" value="Glyco_transf_9"/>
    <property type="match status" value="1"/>
</dbReference>
<evidence type="ECO:0000256" key="5">
    <source>
        <dbReference type="ARBA" id="ARBA00022676"/>
    </source>
</evidence>
<dbReference type="PANTHER" id="PTHR30160">
    <property type="entry name" value="TETRAACYLDISACCHARIDE 4'-KINASE-RELATED"/>
    <property type="match status" value="1"/>
</dbReference>
<keyword evidence="8" id="KW-0472">Membrane</keyword>
<evidence type="ECO:0000256" key="7">
    <source>
        <dbReference type="ARBA" id="ARBA00022985"/>
    </source>
</evidence>
<dbReference type="Gene3D" id="3.40.50.2000">
    <property type="entry name" value="Glycogen Phosphorylase B"/>
    <property type="match status" value="2"/>
</dbReference>
<keyword evidence="5" id="KW-0328">Glycosyltransferase</keyword>
<accession>A0A916RXJ3</accession>
<sequence length="363" mass="39198">MTTNFKIAGDEHAPRVLIVRMGAMGDVLHAMPAVAALRERHPEWFVGWVIEPRWEPLLRVAGATVRGPEMPLVNQTFLAAAREWKKHPLGRATLADISALRVAMRAAEFDLCVDMQGLIRTAVIGRMAGARRFVGRARPREGPARWLYKERVRARAPHVIEQGCELLGAAVGETLSPARVILPVDEAAEASLARKLPMDRPIVLLAPTAGWGAKEWPAERYGAVAAALGHAGFRVVVNASSAEEPTAKAVVAASDGFAIALPGTMAELIALVRRAEMVIAGDTGPLHLAAALGKPVVALFGPTDPERTGPYGTRSRVLRHAESETDHSRHKTPERGLMLITVDEVVSAAFELLQSVKAEDRVR</sequence>
<dbReference type="PANTHER" id="PTHR30160:SF1">
    <property type="entry name" value="LIPOPOLYSACCHARIDE 1,2-N-ACETYLGLUCOSAMINETRANSFERASE-RELATED"/>
    <property type="match status" value="1"/>
</dbReference>
<dbReference type="CDD" id="cd03789">
    <property type="entry name" value="GT9_LPS_heptosyltransferase"/>
    <property type="match status" value="1"/>
</dbReference>
<evidence type="ECO:0000256" key="8">
    <source>
        <dbReference type="ARBA" id="ARBA00023136"/>
    </source>
</evidence>
<reference evidence="13" key="2">
    <citation type="submission" date="2020-09" db="EMBL/GenBank/DDBJ databases">
        <authorList>
            <person name="Sun Q."/>
            <person name="Zhou Y."/>
        </authorList>
    </citation>
    <scope>NUCLEOTIDE SEQUENCE</scope>
    <source>
        <strain evidence="13">CGMCC 1.15447</strain>
    </source>
</reference>
<comment type="caution">
    <text evidence="13">The sequence shown here is derived from an EMBL/GenBank/DDBJ whole genome shotgun (WGS) entry which is preliminary data.</text>
</comment>
<reference evidence="13" key="1">
    <citation type="journal article" date="2014" name="Int. J. Syst. Evol. Microbiol.">
        <title>Complete genome sequence of Corynebacterium casei LMG S-19264T (=DSM 44701T), isolated from a smear-ripened cheese.</title>
        <authorList>
            <consortium name="US DOE Joint Genome Institute (JGI-PGF)"/>
            <person name="Walter F."/>
            <person name="Albersmeier A."/>
            <person name="Kalinowski J."/>
            <person name="Ruckert C."/>
        </authorList>
    </citation>
    <scope>NUCLEOTIDE SEQUENCE</scope>
    <source>
        <strain evidence="13">CGMCC 1.15447</strain>
    </source>
</reference>
<evidence type="ECO:0000256" key="12">
    <source>
        <dbReference type="ARBA" id="ARBA00049201"/>
    </source>
</evidence>
<dbReference type="GO" id="GO:0005829">
    <property type="term" value="C:cytosol"/>
    <property type="evidence" value="ECO:0007669"/>
    <property type="project" value="TreeGrafter"/>
</dbReference>
<evidence type="ECO:0000256" key="4">
    <source>
        <dbReference type="ARBA" id="ARBA00022519"/>
    </source>
</evidence>
<name>A0A916RXJ3_9BACT</name>
<gene>
    <name evidence="13" type="ORF">GCM10011507_28630</name>
</gene>
<keyword evidence="3" id="KW-1003">Cell membrane</keyword>
<evidence type="ECO:0000256" key="6">
    <source>
        <dbReference type="ARBA" id="ARBA00022679"/>
    </source>
</evidence>
<proteinExistence type="predicted"/>
<keyword evidence="6" id="KW-0808">Transferase</keyword>
<dbReference type="AlphaFoldDB" id="A0A916RXJ3"/>
<dbReference type="EMBL" id="BMJB01000002">
    <property type="protein sequence ID" value="GGA75548.1"/>
    <property type="molecule type" value="Genomic_DNA"/>
</dbReference>
<dbReference type="InterPro" id="IPR002201">
    <property type="entry name" value="Glyco_trans_9"/>
</dbReference>
<dbReference type="GO" id="GO:0005886">
    <property type="term" value="C:plasma membrane"/>
    <property type="evidence" value="ECO:0007669"/>
    <property type="project" value="UniProtKB-SubCell"/>
</dbReference>
<comment type="pathway">
    <text evidence="2">Bacterial outer membrane biogenesis; LPS core biosynthesis.</text>
</comment>
<comment type="subcellular location">
    <subcellularLocation>
        <location evidence="1">Cell inner membrane</location>
        <topology evidence="1">Peripheral membrane protein</topology>
        <orientation evidence="1">Cytoplasmic side</orientation>
    </subcellularLocation>
</comment>
<keyword evidence="14" id="KW-1185">Reference proteome</keyword>
<evidence type="ECO:0000256" key="2">
    <source>
        <dbReference type="ARBA" id="ARBA00004713"/>
    </source>
</evidence>